<evidence type="ECO:0000313" key="3">
    <source>
        <dbReference type="Proteomes" id="UP001597011"/>
    </source>
</evidence>
<evidence type="ECO:0000313" key="2">
    <source>
        <dbReference type="EMBL" id="MFD0835701.1"/>
    </source>
</evidence>
<accession>A0ABW3BTK6</accession>
<feature type="transmembrane region" description="Helical" evidence="1">
    <location>
        <begin position="20"/>
        <end position="39"/>
    </location>
</feature>
<dbReference type="RefSeq" id="WP_379941073.1">
    <property type="nucleotide sequence ID" value="NZ_JBHTIB010000011.1"/>
</dbReference>
<feature type="transmembrane region" description="Helical" evidence="1">
    <location>
        <begin position="59"/>
        <end position="81"/>
    </location>
</feature>
<dbReference type="EMBL" id="JBHTIB010000011">
    <property type="protein sequence ID" value="MFD0835701.1"/>
    <property type="molecule type" value="Genomic_DNA"/>
</dbReference>
<dbReference type="Proteomes" id="UP001597011">
    <property type="component" value="Unassembled WGS sequence"/>
</dbReference>
<name>A0ABW3BTK6_9FLAO</name>
<keyword evidence="1" id="KW-1133">Transmembrane helix</keyword>
<organism evidence="2 3">
    <name type="scientific">Mariniflexile aquimaris</name>
    <dbReference type="NCBI Taxonomy" id="881009"/>
    <lineage>
        <taxon>Bacteria</taxon>
        <taxon>Pseudomonadati</taxon>
        <taxon>Bacteroidota</taxon>
        <taxon>Flavobacteriia</taxon>
        <taxon>Flavobacteriales</taxon>
        <taxon>Flavobacteriaceae</taxon>
        <taxon>Mariniflexile</taxon>
    </lineage>
</organism>
<proteinExistence type="predicted"/>
<sequence>MKQFYIKNKSDYLKILNKFLIVVFIMSLPLIIPFSWQWLCGLFGKSIHEGNSAIFSLFWFSLITLPVGGILLIGMIFMVIWDTIAISVNRK</sequence>
<reference evidence="3" key="1">
    <citation type="journal article" date="2019" name="Int. J. Syst. Evol. Microbiol.">
        <title>The Global Catalogue of Microorganisms (GCM) 10K type strain sequencing project: providing services to taxonomists for standard genome sequencing and annotation.</title>
        <authorList>
            <consortium name="The Broad Institute Genomics Platform"/>
            <consortium name="The Broad Institute Genome Sequencing Center for Infectious Disease"/>
            <person name="Wu L."/>
            <person name="Ma J."/>
        </authorList>
    </citation>
    <scope>NUCLEOTIDE SEQUENCE [LARGE SCALE GENOMIC DNA]</scope>
    <source>
        <strain evidence="3">CCUG 60529</strain>
    </source>
</reference>
<keyword evidence="1" id="KW-0472">Membrane</keyword>
<keyword evidence="1" id="KW-0812">Transmembrane</keyword>
<gene>
    <name evidence="2" type="ORF">ACFQ0I_08005</name>
</gene>
<comment type="caution">
    <text evidence="2">The sequence shown here is derived from an EMBL/GenBank/DDBJ whole genome shotgun (WGS) entry which is preliminary data.</text>
</comment>
<keyword evidence="3" id="KW-1185">Reference proteome</keyword>
<protein>
    <submittedName>
        <fullName evidence="2">Uncharacterized protein</fullName>
    </submittedName>
</protein>
<evidence type="ECO:0000256" key="1">
    <source>
        <dbReference type="SAM" id="Phobius"/>
    </source>
</evidence>